<sequence>MELDKERLFKLIEYFTQYNNDLMRLTKEYQNLKMLQEQGIKITIKTFEPIFADCFKNSHDFSIFIRELIKDFSLEKNQNENKKNEILEQKNLPVSYLE</sequence>
<organism evidence="1 2">
    <name type="scientific">Campylobacter taeniopygiae</name>
    <dbReference type="NCBI Taxonomy" id="2510188"/>
    <lineage>
        <taxon>Bacteria</taxon>
        <taxon>Pseudomonadati</taxon>
        <taxon>Campylobacterota</taxon>
        <taxon>Epsilonproteobacteria</taxon>
        <taxon>Campylobacterales</taxon>
        <taxon>Campylobacteraceae</taxon>
        <taxon>Campylobacter</taxon>
    </lineage>
</organism>
<dbReference type="Proteomes" id="UP000309584">
    <property type="component" value="Unassembled WGS sequence"/>
</dbReference>
<keyword evidence="2" id="KW-1185">Reference proteome</keyword>
<accession>A0ABY2TGM8</accession>
<dbReference type="EMBL" id="NXLY01000022">
    <property type="protein sequence ID" value="TKX33270.1"/>
    <property type="molecule type" value="Genomic_DNA"/>
</dbReference>
<reference evidence="1 2" key="1">
    <citation type="submission" date="2018-05" db="EMBL/GenBank/DDBJ databases">
        <title>Novel Campyloabacter and Helicobacter Species and Strains.</title>
        <authorList>
            <person name="Mannion A.J."/>
            <person name="Shen Z."/>
            <person name="Fox J.G."/>
        </authorList>
    </citation>
    <scope>NUCLEOTIDE SEQUENCE [LARGE SCALE GENOMIC DNA]</scope>
    <source>
        <strain evidence="2">MIT10-5678</strain>
    </source>
</reference>
<evidence type="ECO:0000313" key="2">
    <source>
        <dbReference type="Proteomes" id="UP000309584"/>
    </source>
</evidence>
<evidence type="ECO:0000313" key="1">
    <source>
        <dbReference type="EMBL" id="TKX33270.1"/>
    </source>
</evidence>
<gene>
    <name evidence="1" type="ORF">CQA75_08325</name>
</gene>
<comment type="caution">
    <text evidence="1">The sequence shown here is derived from an EMBL/GenBank/DDBJ whole genome shotgun (WGS) entry which is preliminary data.</text>
</comment>
<dbReference type="RefSeq" id="WP_137624520.1">
    <property type="nucleotide sequence ID" value="NZ_NXLY01000022.1"/>
</dbReference>
<protein>
    <submittedName>
        <fullName evidence="1">Uncharacterized protein</fullName>
    </submittedName>
</protein>
<proteinExistence type="predicted"/>
<name>A0ABY2TGM8_9BACT</name>